<evidence type="ECO:0000259" key="2">
    <source>
        <dbReference type="PROSITE" id="PS51677"/>
    </source>
</evidence>
<dbReference type="InterPro" id="IPR050248">
    <property type="entry name" value="Polysacc_deacetylase_ArnD"/>
</dbReference>
<feature type="chain" id="PRO_5004626789" evidence="1">
    <location>
        <begin position="22"/>
        <end position="315"/>
    </location>
</feature>
<dbReference type="SUPFAM" id="SSF88713">
    <property type="entry name" value="Glycoside hydrolase/deacetylase"/>
    <property type="match status" value="1"/>
</dbReference>
<reference evidence="3 4" key="2">
    <citation type="journal article" date="2013" name="PLoS ONE">
        <title>INDIGO - INtegrated Data Warehouse of MIcrobial GenOmes with Examples from the Red Sea Extremophiles.</title>
        <authorList>
            <person name="Alam I."/>
            <person name="Antunes A."/>
            <person name="Kamau A.A."/>
            <person name="Ba Alawi W."/>
            <person name="Kalkatawi M."/>
            <person name="Stingl U."/>
            <person name="Bajic V.B."/>
        </authorList>
    </citation>
    <scope>NUCLEOTIDE SEQUENCE [LARGE SCALE GENOMIC DNA]</scope>
    <source>
        <strain evidence="3 4">SSD-17B</strain>
    </source>
</reference>
<name>U2EFH8_9MOLU</name>
<organism evidence="3 4">
    <name type="scientific">Haloplasma contractile SSD-17B</name>
    <dbReference type="NCBI Taxonomy" id="1033810"/>
    <lineage>
        <taxon>Bacteria</taxon>
        <taxon>Bacillati</taxon>
        <taxon>Mycoplasmatota</taxon>
        <taxon>Mollicutes</taxon>
        <taxon>Haloplasmatales</taxon>
        <taxon>Haloplasmataceae</taxon>
        <taxon>Haloplasma</taxon>
    </lineage>
</organism>
<dbReference type="Pfam" id="PF01522">
    <property type="entry name" value="Polysacc_deac_1"/>
    <property type="match status" value="1"/>
</dbReference>
<sequence>MKKIKFIIFLFLVTFATTFLTTSDLDHKAQEMVMMVEEDSLRREIMKFAEKNRKEPINARYDKVWRNVPGYDGYAVDIEKSYELMSDYGEFDENKIIYKPLKPNVSLADLDYAPIYRGNEHKDMVTIIVNVAWGEEYLEDMLTIFDQNNVKVNFFLEGRWARKNVDYLFKIHKEGHLIGNHSYSHPDFRHLSKNQLDQEINKTNDFIERITYETPKYLGPPSGAYNNVTVQAAGEHNMYTVLWTVDTVDWKKPMPEVIKSRVLNKVHPGAIILMHPTKNTVLALDEIIKGIKEKGLEISTLEDLLSSERVGAIHE</sequence>
<comment type="caution">
    <text evidence="3">The sequence shown here is derived from an EMBL/GenBank/DDBJ whole genome shotgun (WGS) entry which is preliminary data.</text>
</comment>
<dbReference type="InterPro" id="IPR002509">
    <property type="entry name" value="NODB_dom"/>
</dbReference>
<dbReference type="PANTHER" id="PTHR10587">
    <property type="entry name" value="GLYCOSYL TRANSFERASE-RELATED"/>
    <property type="match status" value="1"/>
</dbReference>
<gene>
    <name evidence="3" type="ORF">HLPCO_000354</name>
</gene>
<dbReference type="Gene3D" id="3.20.20.370">
    <property type="entry name" value="Glycoside hydrolase/deacetylase"/>
    <property type="match status" value="1"/>
</dbReference>
<reference evidence="3 4" key="1">
    <citation type="journal article" date="2011" name="J. Bacteriol.">
        <title>Genome sequence of Haloplasma contractile, an unusual contractile bacterium from a deep-sea anoxic brine lake.</title>
        <authorList>
            <person name="Antunes A."/>
            <person name="Alam I."/>
            <person name="El Dorry H."/>
            <person name="Siam R."/>
            <person name="Robertson A."/>
            <person name="Bajic V.B."/>
            <person name="Stingl U."/>
        </authorList>
    </citation>
    <scope>NUCLEOTIDE SEQUENCE [LARGE SCALE GENOMIC DNA]</scope>
    <source>
        <strain evidence="3 4">SSD-17B</strain>
    </source>
</reference>
<keyword evidence="4" id="KW-1185">Reference proteome</keyword>
<dbReference type="CDD" id="cd10950">
    <property type="entry name" value="CE4_BsYlxY_like"/>
    <property type="match status" value="1"/>
</dbReference>
<dbReference type="OrthoDB" id="9806342at2"/>
<accession>U2EFH8</accession>
<evidence type="ECO:0000313" key="3">
    <source>
        <dbReference type="EMBL" id="ERJ13688.1"/>
    </source>
</evidence>
<dbReference type="EMBL" id="AFNU02000001">
    <property type="protein sequence ID" value="ERJ13688.1"/>
    <property type="molecule type" value="Genomic_DNA"/>
</dbReference>
<dbReference type="GO" id="GO:0005975">
    <property type="term" value="P:carbohydrate metabolic process"/>
    <property type="evidence" value="ECO:0007669"/>
    <property type="project" value="InterPro"/>
</dbReference>
<keyword evidence="1" id="KW-0732">Signal</keyword>
<proteinExistence type="predicted"/>
<dbReference type="STRING" id="1033810.HLPCO_000354"/>
<feature type="domain" description="NodB homology" evidence="2">
    <location>
        <begin position="123"/>
        <end position="299"/>
    </location>
</feature>
<dbReference type="GO" id="GO:0004099">
    <property type="term" value="F:chitin deacetylase activity"/>
    <property type="evidence" value="ECO:0007669"/>
    <property type="project" value="UniProtKB-EC"/>
</dbReference>
<dbReference type="RefSeq" id="WP_008826207.1">
    <property type="nucleotide sequence ID" value="NZ_AFNU02000001.1"/>
</dbReference>
<dbReference type="FunCoup" id="U2EFH8">
    <property type="interactions" value="23"/>
</dbReference>
<dbReference type="InterPro" id="IPR011330">
    <property type="entry name" value="Glyco_hydro/deAcase_b/a-brl"/>
</dbReference>
<evidence type="ECO:0000256" key="1">
    <source>
        <dbReference type="SAM" id="SignalP"/>
    </source>
</evidence>
<dbReference type="Proteomes" id="UP000005707">
    <property type="component" value="Unassembled WGS sequence"/>
</dbReference>
<evidence type="ECO:0000313" key="4">
    <source>
        <dbReference type="Proteomes" id="UP000005707"/>
    </source>
</evidence>
<dbReference type="PROSITE" id="PS51677">
    <property type="entry name" value="NODB"/>
    <property type="match status" value="1"/>
</dbReference>
<dbReference type="GO" id="GO:0016020">
    <property type="term" value="C:membrane"/>
    <property type="evidence" value="ECO:0007669"/>
    <property type="project" value="TreeGrafter"/>
</dbReference>
<dbReference type="AlphaFoldDB" id="U2EFH8"/>
<dbReference type="eggNOG" id="COG0726">
    <property type="taxonomic scope" value="Bacteria"/>
</dbReference>
<dbReference type="InParanoid" id="U2EFH8"/>
<feature type="signal peptide" evidence="1">
    <location>
        <begin position="1"/>
        <end position="21"/>
    </location>
</feature>
<dbReference type="PANTHER" id="PTHR10587:SF80">
    <property type="entry name" value="CHITOOLIGOSACCHARIDE DEACETYLASE"/>
    <property type="match status" value="1"/>
</dbReference>
<keyword evidence="3" id="KW-0378">Hydrolase</keyword>
<dbReference type="EC" id="3.5.1.41" evidence="3"/>
<protein>
    <submittedName>
        <fullName evidence="3">Chitin deacetylase protein</fullName>
        <ecNumber evidence="3">3.5.1.41</ecNumber>
    </submittedName>
</protein>